<dbReference type="GO" id="GO:0005975">
    <property type="term" value="P:carbohydrate metabolic process"/>
    <property type="evidence" value="ECO:0007669"/>
    <property type="project" value="InterPro"/>
</dbReference>
<dbReference type="KEGG" id="afri:E3E15_07690"/>
<dbReference type="EMBL" id="CP038017">
    <property type="protein sequence ID" value="QIV95235.1"/>
    <property type="molecule type" value="Genomic_DNA"/>
</dbReference>
<dbReference type="Pfam" id="PF03746">
    <property type="entry name" value="LamB_YcsF"/>
    <property type="match status" value="1"/>
</dbReference>
<reference evidence="1 2" key="1">
    <citation type="submission" date="2019-03" db="EMBL/GenBank/DDBJ databases">
        <title>Complete Genome Sequence of Allofrancisella frigidaquae Strain SYSU 10HL1970 Isolated from Water-Cooling Systems in China.</title>
        <authorList>
            <person name="Ohrman C."/>
            <person name="Uneklint I."/>
            <person name="Sjodin A."/>
        </authorList>
    </citation>
    <scope>NUCLEOTIDE SEQUENCE [LARGE SCALE GENOMIC DNA]</scope>
    <source>
        <strain evidence="1 2">SYSU 10HL1970</strain>
    </source>
</reference>
<dbReference type="PANTHER" id="PTHR30292:SF0">
    <property type="entry name" value="5-OXOPROLINASE SUBUNIT A"/>
    <property type="match status" value="1"/>
</dbReference>
<dbReference type="InterPro" id="IPR011330">
    <property type="entry name" value="Glyco_hydro/deAcase_b/a-brl"/>
</dbReference>
<protein>
    <submittedName>
        <fullName evidence="1">LamB/YcsF family protein</fullName>
    </submittedName>
</protein>
<organism evidence="1 2">
    <name type="scientific">Allofrancisella frigidaquae</name>
    <dbReference type="NCBI Taxonomy" id="1085644"/>
    <lineage>
        <taxon>Bacteria</taxon>
        <taxon>Pseudomonadati</taxon>
        <taxon>Pseudomonadota</taxon>
        <taxon>Gammaproteobacteria</taxon>
        <taxon>Thiotrichales</taxon>
        <taxon>Francisellaceae</taxon>
        <taxon>Allofrancisella</taxon>
    </lineage>
</organism>
<dbReference type="AlphaFoldDB" id="A0A6M3HVN5"/>
<evidence type="ECO:0000313" key="1">
    <source>
        <dbReference type="EMBL" id="QIV95235.1"/>
    </source>
</evidence>
<dbReference type="InterPro" id="IPR005501">
    <property type="entry name" value="LamB/YcsF/PxpA-like"/>
</dbReference>
<dbReference type="Proteomes" id="UP000503320">
    <property type="component" value="Chromosome"/>
</dbReference>
<accession>A0A6M3HVN5</accession>
<dbReference type="PANTHER" id="PTHR30292">
    <property type="entry name" value="UNCHARACTERIZED PROTEIN YBGL-RELATED"/>
    <property type="match status" value="1"/>
</dbReference>
<proteinExistence type="predicted"/>
<dbReference type="NCBIfam" id="NF003816">
    <property type="entry name" value="PRK05406.1-5"/>
    <property type="match status" value="1"/>
</dbReference>
<keyword evidence="2" id="KW-1185">Reference proteome</keyword>
<dbReference type="SUPFAM" id="SSF88713">
    <property type="entry name" value="Glycoside hydrolase/deacetylase"/>
    <property type="match status" value="1"/>
</dbReference>
<sequence>MFLVNCDLGERGVAHPTDDELVNYIDIANIACSGHAGDKQSVEYYTKLCNENNVKITAHISYPDKQNFGRKVISIDNTSLQKSFDQQLALFDGTIKAIKPHGALYNQLNVDDKLANFFVTWCLDRDIEELLVSPVGILRKYAEQNDIKILKESFAERGYMLDKNNNPMLIPRGTPNAEIHDLNKALSQYMDLKEGFIKIANKKVAFNSETICVHSDSKIALALVKEIYNHKG</sequence>
<dbReference type="RefSeq" id="WP_172107194.1">
    <property type="nucleotide sequence ID" value="NZ_CP038017.1"/>
</dbReference>
<evidence type="ECO:0000313" key="2">
    <source>
        <dbReference type="Proteomes" id="UP000503320"/>
    </source>
</evidence>
<dbReference type="Gene3D" id="3.20.20.370">
    <property type="entry name" value="Glycoside hydrolase/deacetylase"/>
    <property type="match status" value="1"/>
</dbReference>
<name>A0A6M3HVN5_9GAMM</name>
<gene>
    <name evidence="1" type="ORF">E3E15_07690</name>
</gene>